<protein>
    <submittedName>
        <fullName evidence="4">Putative hippurate hydrolase protein</fullName>
    </submittedName>
</protein>
<dbReference type="GO" id="GO:0050118">
    <property type="term" value="F:N-acetyldiaminopimelate deacetylase activity"/>
    <property type="evidence" value="ECO:0007669"/>
    <property type="project" value="UniProtKB-ARBA"/>
</dbReference>
<dbReference type="PANTHER" id="PTHR11014:SF63">
    <property type="entry name" value="METALLOPEPTIDASE, PUTATIVE (AFU_ORTHOLOGUE AFUA_6G09600)-RELATED"/>
    <property type="match status" value="1"/>
</dbReference>
<dbReference type="GO" id="GO:0046872">
    <property type="term" value="F:metal ion binding"/>
    <property type="evidence" value="ECO:0007669"/>
    <property type="project" value="UniProtKB-KW"/>
</dbReference>
<dbReference type="CDD" id="cd03886">
    <property type="entry name" value="M20_Acy1"/>
    <property type="match status" value="1"/>
</dbReference>
<feature type="binding site" evidence="2">
    <location>
        <position position="104"/>
    </location>
    <ligand>
        <name>Mn(2+)</name>
        <dbReference type="ChEBI" id="CHEBI:29035"/>
        <label>2</label>
    </ligand>
</feature>
<gene>
    <name evidence="4" type="ORF">BN11_4970011</name>
</gene>
<evidence type="ECO:0000259" key="3">
    <source>
        <dbReference type="Pfam" id="PF07687"/>
    </source>
</evidence>
<comment type="cofactor">
    <cofactor evidence="2">
        <name>Mn(2+)</name>
        <dbReference type="ChEBI" id="CHEBI:29035"/>
    </cofactor>
    <text evidence="2">The Mn(2+) ion enhances activity.</text>
</comment>
<dbReference type="FunFam" id="3.30.70.360:FF:000001">
    <property type="entry name" value="N-acetyldiaminopimelate deacetylase"/>
    <property type="match status" value="1"/>
</dbReference>
<dbReference type="InterPro" id="IPR002933">
    <property type="entry name" value="Peptidase_M20"/>
</dbReference>
<feature type="binding site" evidence="2">
    <location>
        <position position="138"/>
    </location>
    <ligand>
        <name>Mn(2+)</name>
        <dbReference type="ChEBI" id="CHEBI:29035"/>
        <label>2</label>
    </ligand>
</feature>
<dbReference type="PANTHER" id="PTHR11014">
    <property type="entry name" value="PEPTIDASE M20 FAMILY MEMBER"/>
    <property type="match status" value="1"/>
</dbReference>
<dbReference type="Pfam" id="PF01546">
    <property type="entry name" value="Peptidase_M20"/>
    <property type="match status" value="1"/>
</dbReference>
<dbReference type="PIRSF" id="PIRSF005962">
    <property type="entry name" value="Pept_M20D_amidohydro"/>
    <property type="match status" value="1"/>
</dbReference>
<proteinExistence type="predicted"/>
<dbReference type="Gene3D" id="3.40.630.10">
    <property type="entry name" value="Zn peptidases"/>
    <property type="match status" value="1"/>
</dbReference>
<evidence type="ECO:0000313" key="5">
    <source>
        <dbReference type="Proteomes" id="UP000035763"/>
    </source>
</evidence>
<feature type="domain" description="Peptidase M20 dimerisation" evidence="3">
    <location>
        <begin position="193"/>
        <end position="284"/>
    </location>
</feature>
<dbReference type="InterPro" id="IPR011650">
    <property type="entry name" value="Peptidase_M20_dimer"/>
</dbReference>
<dbReference type="EMBL" id="CAJA01000442">
    <property type="protein sequence ID" value="CCH74926.1"/>
    <property type="molecule type" value="Genomic_DNA"/>
</dbReference>
<reference evidence="4 5" key="1">
    <citation type="journal article" date="2013" name="ISME J.">
        <title>A metabolic model for members of the genus Tetrasphaera involved in enhanced biological phosphorus removal.</title>
        <authorList>
            <person name="Kristiansen R."/>
            <person name="Nguyen H.T.T."/>
            <person name="Saunders A.M."/>
            <person name="Nielsen J.L."/>
            <person name="Wimmer R."/>
            <person name="Le V.Q."/>
            <person name="McIlroy S.J."/>
            <person name="Petrovski S."/>
            <person name="Seviour R.J."/>
            <person name="Calteau A."/>
            <person name="Nielsen K.L."/>
            <person name="Nielsen P.H."/>
        </authorList>
    </citation>
    <scope>NUCLEOTIDE SEQUENCE [LARGE SCALE GENOMIC DNA]</scope>
    <source>
        <strain evidence="4 5">Ben110</strain>
    </source>
</reference>
<dbReference type="OrthoDB" id="9777385at2"/>
<dbReference type="AlphaFoldDB" id="W6K1L6"/>
<feature type="binding site" evidence="2">
    <location>
        <position position="166"/>
    </location>
    <ligand>
        <name>Mn(2+)</name>
        <dbReference type="ChEBI" id="CHEBI:29035"/>
        <label>2</label>
    </ligand>
</feature>
<dbReference type="RefSeq" id="WP_048700277.1">
    <property type="nucleotide sequence ID" value="NZ_HG764815.1"/>
</dbReference>
<dbReference type="InterPro" id="IPR036264">
    <property type="entry name" value="Bact_exopeptidase_dim_dom"/>
</dbReference>
<evidence type="ECO:0000256" key="1">
    <source>
        <dbReference type="ARBA" id="ARBA00022801"/>
    </source>
</evidence>
<keyword evidence="1 4" id="KW-0378">Hydrolase</keyword>
<dbReference type="STRING" id="1193182.BN11_4970011"/>
<dbReference type="Gene3D" id="3.30.70.360">
    <property type="match status" value="1"/>
</dbReference>
<dbReference type="NCBIfam" id="TIGR01891">
    <property type="entry name" value="amidohydrolases"/>
    <property type="match status" value="1"/>
</dbReference>
<keyword evidence="2" id="KW-0464">Manganese</keyword>
<dbReference type="Proteomes" id="UP000035763">
    <property type="component" value="Unassembled WGS sequence"/>
</dbReference>
<keyword evidence="2" id="KW-0479">Metal-binding</keyword>
<dbReference type="SUPFAM" id="SSF53187">
    <property type="entry name" value="Zn-dependent exopeptidases"/>
    <property type="match status" value="1"/>
</dbReference>
<evidence type="ECO:0000313" key="4">
    <source>
        <dbReference type="EMBL" id="CCH74926.1"/>
    </source>
</evidence>
<dbReference type="InterPro" id="IPR017439">
    <property type="entry name" value="Amidohydrolase"/>
</dbReference>
<feature type="binding site" evidence="2">
    <location>
        <position position="370"/>
    </location>
    <ligand>
        <name>Mn(2+)</name>
        <dbReference type="ChEBI" id="CHEBI:29035"/>
        <label>2</label>
    </ligand>
</feature>
<feature type="binding site" evidence="2">
    <location>
        <position position="102"/>
    </location>
    <ligand>
        <name>Mn(2+)</name>
        <dbReference type="ChEBI" id="CHEBI:29035"/>
        <label>2</label>
    </ligand>
</feature>
<dbReference type="Pfam" id="PF07687">
    <property type="entry name" value="M20_dimer"/>
    <property type="match status" value="1"/>
</dbReference>
<organism evidence="4 5">
    <name type="scientific">Nostocoides australiense Ben110</name>
    <dbReference type="NCBI Taxonomy" id="1193182"/>
    <lineage>
        <taxon>Bacteria</taxon>
        <taxon>Bacillati</taxon>
        <taxon>Actinomycetota</taxon>
        <taxon>Actinomycetes</taxon>
        <taxon>Micrococcales</taxon>
        <taxon>Intrasporangiaceae</taxon>
        <taxon>Nostocoides</taxon>
    </lineage>
</organism>
<evidence type="ECO:0000256" key="2">
    <source>
        <dbReference type="PIRSR" id="PIRSR005962-1"/>
    </source>
</evidence>
<accession>W6K1L6</accession>
<sequence length="400" mass="42130">MTTPAVPADLAGDIIALRRDLHRHPELGLHNPATQQRIVDALAGLPLEITRGRDCTSVVAVLRGGAGSGRAVLLRGDMDALPVTEDLPLDFVSQEPGLMHACGHDLHVAGLVGAARLLCARRAELAGDVIFMFQPGEEGPGGAEVMLREGLLDAAGVPVVAAYALHVAAAGERLGTWFGRPGPLMAGAAADEAVIQIVGEGGHGSQPHLAKDPVPVACEIVLAMQLMVTRQFNAMEPMVLTVGKIAGGTKDNIIPDDAVLELTLRTFDDEQRRTAHTAIARVAEGIASAHGLTAEVTWLMGYPVTINDETEYAFLRATVEEIFGAERYVDMPHPEAGAEDFAFVAGRVPSAYVFLSACPADEPGSAPDNHSPRASFDDAVVPDGALLLAELAMRRLADPR</sequence>
<comment type="caution">
    <text evidence="4">The sequence shown here is derived from an EMBL/GenBank/DDBJ whole genome shotgun (WGS) entry which is preliminary data.</text>
</comment>
<name>W6K1L6_9MICO</name>
<dbReference type="SUPFAM" id="SSF55031">
    <property type="entry name" value="Bacterial exopeptidase dimerisation domain"/>
    <property type="match status" value="1"/>
</dbReference>
<keyword evidence="5" id="KW-1185">Reference proteome</keyword>
<dbReference type="GO" id="GO:0019877">
    <property type="term" value="P:diaminopimelate biosynthetic process"/>
    <property type="evidence" value="ECO:0007669"/>
    <property type="project" value="UniProtKB-ARBA"/>
</dbReference>